<dbReference type="InterPro" id="IPR023296">
    <property type="entry name" value="Glyco_hydro_beta-prop_sf"/>
</dbReference>
<proteinExistence type="predicted"/>
<evidence type="ECO:0000313" key="1">
    <source>
        <dbReference type="EMBL" id="QHW32827.1"/>
    </source>
</evidence>
<dbReference type="PANTHER" id="PTHR37036:SF2">
    <property type="entry name" value="DUF1861 FAMILY PROTEIN"/>
    <property type="match status" value="1"/>
</dbReference>
<reference evidence="1 2" key="1">
    <citation type="submission" date="2020-02" db="EMBL/GenBank/DDBJ databases">
        <title>Paenibacillus sp. nov., isolated from rhizosphere soil of tomato.</title>
        <authorList>
            <person name="Weon H.-Y."/>
            <person name="Lee S.A."/>
        </authorList>
    </citation>
    <scope>NUCLEOTIDE SEQUENCE [LARGE SCALE GENOMIC DNA]</scope>
    <source>
        <strain evidence="1 2">14171R-81</strain>
    </source>
</reference>
<dbReference type="RefSeq" id="WP_162642667.1">
    <property type="nucleotide sequence ID" value="NZ_CP048286.1"/>
</dbReference>
<gene>
    <name evidence="1" type="ORF">GZH47_19780</name>
</gene>
<accession>A0A6C0P2X3</accession>
<dbReference type="Gene3D" id="2.115.10.20">
    <property type="entry name" value="Glycosyl hydrolase domain, family 43"/>
    <property type="match status" value="1"/>
</dbReference>
<dbReference type="AlphaFoldDB" id="A0A6C0P2X3"/>
<sequence length="315" mass="34138">MASGWDTSIKPQPSRELLAAYRASRARAENAERIAFGGIVDKDVYNIAAPFTDNGVTVIPGRVESRDSEHSEVVFFAEQDGSWLPLEDAPVLVLQDPFHCRIGGELVVGGVEIYPHPVNEGALMWRTVFYRGQDIRSLKPFFKGPDGMKDLRLVELADGSIGVFTRPQGEKGGRGKIGYTRVASLDSLTLAAINEAPLLEGQFAEGEWGGANEAHLLEGGLVGVLGHVANFDDAGDRHYYPMAFVFNPADESFSAMKLIAERSRFLPGPSKRPDLEDVVFSGGLVRQADGSAVLYAGISDADAQRIVIDDPFQGM</sequence>
<organism evidence="1 2">
    <name type="scientific">Paenibacillus rhizovicinus</name>
    <dbReference type="NCBI Taxonomy" id="2704463"/>
    <lineage>
        <taxon>Bacteria</taxon>
        <taxon>Bacillati</taxon>
        <taxon>Bacillota</taxon>
        <taxon>Bacilli</taxon>
        <taxon>Bacillales</taxon>
        <taxon>Paenibacillaceae</taxon>
        <taxon>Paenibacillus</taxon>
    </lineage>
</organism>
<name>A0A6C0P2X3_9BACL</name>
<dbReference type="KEGG" id="prz:GZH47_19780"/>
<evidence type="ECO:0000313" key="2">
    <source>
        <dbReference type="Proteomes" id="UP000479114"/>
    </source>
</evidence>
<dbReference type="Pfam" id="PF08950">
    <property type="entry name" value="DUF1861"/>
    <property type="match status" value="1"/>
</dbReference>
<dbReference type="Proteomes" id="UP000479114">
    <property type="component" value="Chromosome"/>
</dbReference>
<dbReference type="PANTHER" id="PTHR37036">
    <property type="match status" value="1"/>
</dbReference>
<protein>
    <submittedName>
        <fullName evidence="1">DUF1861 family protein</fullName>
    </submittedName>
</protein>
<keyword evidence="2" id="KW-1185">Reference proteome</keyword>
<dbReference type="EMBL" id="CP048286">
    <property type="protein sequence ID" value="QHW32827.1"/>
    <property type="molecule type" value="Genomic_DNA"/>
</dbReference>
<dbReference type="InterPro" id="IPR015045">
    <property type="entry name" value="MPT-1-like_LmxM"/>
</dbReference>
<dbReference type="SUPFAM" id="SSF75005">
    <property type="entry name" value="Arabinanase/levansucrase/invertase"/>
    <property type="match status" value="1"/>
</dbReference>